<accession>A0AAE1I272</accession>
<feature type="region of interest" description="Disordered" evidence="4">
    <location>
        <begin position="1"/>
        <end position="26"/>
    </location>
</feature>
<keyword evidence="2" id="KW-0646">Protease inhibitor</keyword>
<sequence length="127" mass="13642">MGQVGPGSGSVDSSGPRVQTAKSQGNCVDMPLCGGLAPKDVNDDYVKELAAYAVSELNQKSDTTVQREIKRIVEAHIQVVAGTLMHMQLELGLVGSPDGQTELCSVKVWDQPWLNKKELTEAKFASK</sequence>
<gene>
    <name evidence="6" type="ORF">KUF71_009072</name>
</gene>
<dbReference type="SUPFAM" id="SSF54403">
    <property type="entry name" value="Cystatin/monellin"/>
    <property type="match status" value="1"/>
</dbReference>
<evidence type="ECO:0000313" key="6">
    <source>
        <dbReference type="EMBL" id="KAK3931853.1"/>
    </source>
</evidence>
<name>A0AAE1I272_9NEOP</name>
<dbReference type="GO" id="GO:0004869">
    <property type="term" value="F:cysteine-type endopeptidase inhibitor activity"/>
    <property type="evidence" value="ECO:0007669"/>
    <property type="project" value="UniProtKB-KW"/>
</dbReference>
<reference evidence="6" key="1">
    <citation type="submission" date="2021-07" db="EMBL/GenBank/DDBJ databases">
        <authorList>
            <person name="Catto M.A."/>
            <person name="Jacobson A."/>
            <person name="Kennedy G."/>
            <person name="Labadie P."/>
            <person name="Hunt B.G."/>
            <person name="Srinivasan R."/>
        </authorList>
    </citation>
    <scope>NUCLEOTIDE SEQUENCE</scope>
    <source>
        <strain evidence="6">PL_HMW_Pooled</strain>
        <tissue evidence="6">Head</tissue>
    </source>
</reference>
<dbReference type="CDD" id="cd00042">
    <property type="entry name" value="CY"/>
    <property type="match status" value="1"/>
</dbReference>
<evidence type="ECO:0000256" key="1">
    <source>
        <dbReference type="ARBA" id="ARBA00009403"/>
    </source>
</evidence>
<dbReference type="Gene3D" id="3.10.450.10">
    <property type="match status" value="1"/>
</dbReference>
<evidence type="ECO:0000256" key="4">
    <source>
        <dbReference type="SAM" id="MobiDB-lite"/>
    </source>
</evidence>
<dbReference type="GO" id="GO:0005615">
    <property type="term" value="C:extracellular space"/>
    <property type="evidence" value="ECO:0007669"/>
    <property type="project" value="TreeGrafter"/>
</dbReference>
<organism evidence="6 7">
    <name type="scientific">Frankliniella fusca</name>
    <dbReference type="NCBI Taxonomy" id="407009"/>
    <lineage>
        <taxon>Eukaryota</taxon>
        <taxon>Metazoa</taxon>
        <taxon>Ecdysozoa</taxon>
        <taxon>Arthropoda</taxon>
        <taxon>Hexapoda</taxon>
        <taxon>Insecta</taxon>
        <taxon>Pterygota</taxon>
        <taxon>Neoptera</taxon>
        <taxon>Paraneoptera</taxon>
        <taxon>Thysanoptera</taxon>
        <taxon>Terebrantia</taxon>
        <taxon>Thripoidea</taxon>
        <taxon>Thripidae</taxon>
        <taxon>Frankliniella</taxon>
    </lineage>
</organism>
<keyword evidence="7" id="KW-1185">Reference proteome</keyword>
<dbReference type="PANTHER" id="PTHR46186">
    <property type="entry name" value="CYSTATIN"/>
    <property type="match status" value="1"/>
</dbReference>
<dbReference type="GO" id="GO:0005737">
    <property type="term" value="C:cytoplasm"/>
    <property type="evidence" value="ECO:0007669"/>
    <property type="project" value="TreeGrafter"/>
</dbReference>
<evidence type="ECO:0000256" key="3">
    <source>
        <dbReference type="ARBA" id="ARBA00022704"/>
    </source>
</evidence>
<dbReference type="EMBL" id="JAHWGI010001430">
    <property type="protein sequence ID" value="KAK3931853.1"/>
    <property type="molecule type" value="Genomic_DNA"/>
</dbReference>
<dbReference type="GO" id="GO:0031982">
    <property type="term" value="C:vesicle"/>
    <property type="evidence" value="ECO:0007669"/>
    <property type="project" value="TreeGrafter"/>
</dbReference>
<dbReference type="Proteomes" id="UP001219518">
    <property type="component" value="Unassembled WGS sequence"/>
</dbReference>
<comment type="similarity">
    <text evidence="1">Belongs to the cystatin family.</text>
</comment>
<feature type="domain" description="Cystatin" evidence="5">
    <location>
        <begin position="31"/>
        <end position="125"/>
    </location>
</feature>
<dbReference type="PANTHER" id="PTHR46186:SF2">
    <property type="entry name" value="CYSTATIN"/>
    <property type="match status" value="1"/>
</dbReference>
<keyword evidence="3" id="KW-0789">Thiol protease inhibitor</keyword>
<dbReference type="Pfam" id="PF16845">
    <property type="entry name" value="SQAPI"/>
    <property type="match status" value="1"/>
</dbReference>
<dbReference type="SMART" id="SM00043">
    <property type="entry name" value="CY"/>
    <property type="match status" value="1"/>
</dbReference>
<proteinExistence type="inferred from homology"/>
<comment type="caution">
    <text evidence="6">The sequence shown here is derived from an EMBL/GenBank/DDBJ whole genome shotgun (WGS) entry which is preliminary data.</text>
</comment>
<reference evidence="6" key="2">
    <citation type="journal article" date="2023" name="BMC Genomics">
        <title>Pest status, molecular evolution, and epigenetic factors derived from the genome assembly of Frankliniella fusca, a thysanopteran phytovirus vector.</title>
        <authorList>
            <person name="Catto M.A."/>
            <person name="Labadie P.E."/>
            <person name="Jacobson A.L."/>
            <person name="Kennedy G.G."/>
            <person name="Srinivasan R."/>
            <person name="Hunt B.G."/>
        </authorList>
    </citation>
    <scope>NUCLEOTIDE SEQUENCE</scope>
    <source>
        <strain evidence="6">PL_HMW_Pooled</strain>
    </source>
</reference>
<dbReference type="InterPro" id="IPR046350">
    <property type="entry name" value="Cystatin_sf"/>
</dbReference>
<evidence type="ECO:0000313" key="7">
    <source>
        <dbReference type="Proteomes" id="UP001219518"/>
    </source>
</evidence>
<protein>
    <submittedName>
        <fullName evidence="6">Cysteine proteinase inhibitor 6</fullName>
    </submittedName>
</protein>
<dbReference type="AlphaFoldDB" id="A0AAE1I272"/>
<evidence type="ECO:0000259" key="5">
    <source>
        <dbReference type="SMART" id="SM00043"/>
    </source>
</evidence>
<dbReference type="InterPro" id="IPR000010">
    <property type="entry name" value="Cystatin_dom"/>
</dbReference>
<evidence type="ECO:0000256" key="2">
    <source>
        <dbReference type="ARBA" id="ARBA00022690"/>
    </source>
</evidence>